<keyword evidence="3" id="KW-1003">Cell membrane</keyword>
<dbReference type="GO" id="GO:0005886">
    <property type="term" value="C:plasma membrane"/>
    <property type="evidence" value="ECO:0007669"/>
    <property type="project" value="UniProtKB-SubCell"/>
</dbReference>
<dbReference type="InterPro" id="IPR035906">
    <property type="entry name" value="MetI-like_sf"/>
</dbReference>
<dbReference type="Gene3D" id="1.10.3720.10">
    <property type="entry name" value="MetI-like"/>
    <property type="match status" value="1"/>
</dbReference>
<evidence type="ECO:0000256" key="2">
    <source>
        <dbReference type="ARBA" id="ARBA00022448"/>
    </source>
</evidence>
<dbReference type="Pfam" id="PF19300">
    <property type="entry name" value="BPD_transp_1_N"/>
    <property type="match status" value="1"/>
</dbReference>
<protein>
    <submittedName>
        <fullName evidence="9">Oligopeptide ABC transporter (Permease)</fullName>
    </submittedName>
</protein>
<dbReference type="AlphaFoldDB" id="A0A3P7RUQ9"/>
<comment type="subcellular location">
    <subcellularLocation>
        <location evidence="1 7">Cell membrane</location>
        <topology evidence="1 7">Multi-pass membrane protein</topology>
    </subcellularLocation>
</comment>
<accession>A0A3P7RUQ9</accession>
<dbReference type="EMBL" id="LR130778">
    <property type="protein sequence ID" value="VDN46536.1"/>
    <property type="molecule type" value="Genomic_DNA"/>
</dbReference>
<dbReference type="SUPFAM" id="SSF161098">
    <property type="entry name" value="MetI-like"/>
    <property type="match status" value="1"/>
</dbReference>
<evidence type="ECO:0000256" key="5">
    <source>
        <dbReference type="ARBA" id="ARBA00022989"/>
    </source>
</evidence>
<sequence>MKKYLLKRIVISFVTLLAILLILFLMLEFMPGSPFNDEKLTEAQIALLNAKYGLDQPIFIRFFNYVKNMLTGDFGVSYTISKNTPISTLLLSRLPISLKIGGQAVLLGTIIGLVLGIIAALKHNTIWDTLTTVISVIGVSLPSYVFALALAYFLGYKLQMFPLLYSSKAPFESSILPTISLCMFTIASIARFTRTEMIEVMGSDYIQLAESKGISGVHLILRHQLRNALIPIITVLAPLIVGLMTGSLVIEKIFSIPGIGSLLVTAIQSNDYNVIIALAFIYSAMYIGIMLIVDILYGIIDPRIRLAKEVSHE</sequence>
<feature type="domain" description="ABC transmembrane type-1" evidence="8">
    <location>
        <begin position="94"/>
        <end position="293"/>
    </location>
</feature>
<feature type="transmembrane region" description="Helical" evidence="7">
    <location>
        <begin position="228"/>
        <end position="254"/>
    </location>
</feature>
<feature type="transmembrane region" description="Helical" evidence="7">
    <location>
        <begin position="9"/>
        <end position="27"/>
    </location>
</feature>
<keyword evidence="2 7" id="KW-0813">Transport</keyword>
<feature type="transmembrane region" description="Helical" evidence="7">
    <location>
        <begin position="100"/>
        <end position="121"/>
    </location>
</feature>
<evidence type="ECO:0000256" key="6">
    <source>
        <dbReference type="ARBA" id="ARBA00023136"/>
    </source>
</evidence>
<dbReference type="CDD" id="cd06261">
    <property type="entry name" value="TM_PBP2"/>
    <property type="match status" value="1"/>
</dbReference>
<keyword evidence="4 7" id="KW-0812">Transmembrane</keyword>
<dbReference type="RefSeq" id="WP_125136028.1">
    <property type="nucleotide sequence ID" value="NZ_LR130778.1"/>
</dbReference>
<evidence type="ECO:0000313" key="10">
    <source>
        <dbReference type="Proteomes" id="UP000279029"/>
    </source>
</evidence>
<evidence type="ECO:0000259" key="8">
    <source>
        <dbReference type="PROSITE" id="PS50928"/>
    </source>
</evidence>
<feature type="transmembrane region" description="Helical" evidence="7">
    <location>
        <begin position="133"/>
        <end position="154"/>
    </location>
</feature>
<evidence type="ECO:0000256" key="7">
    <source>
        <dbReference type="RuleBase" id="RU363032"/>
    </source>
</evidence>
<dbReference type="PANTHER" id="PTHR30465:SF74">
    <property type="entry name" value="OLIGOPEPTIDE TRANSPORT SYSTEM PERMEASE PROTEIN OPPB"/>
    <property type="match status" value="1"/>
</dbReference>
<evidence type="ECO:0000256" key="3">
    <source>
        <dbReference type="ARBA" id="ARBA00022475"/>
    </source>
</evidence>
<comment type="similarity">
    <text evidence="7">Belongs to the binding-protein-dependent transport system permease family.</text>
</comment>
<feature type="transmembrane region" description="Helical" evidence="7">
    <location>
        <begin position="274"/>
        <end position="300"/>
    </location>
</feature>
<dbReference type="InterPro" id="IPR045621">
    <property type="entry name" value="BPD_transp_1_N"/>
</dbReference>
<feature type="transmembrane region" description="Helical" evidence="7">
    <location>
        <begin position="174"/>
        <end position="193"/>
    </location>
</feature>
<evidence type="ECO:0000256" key="4">
    <source>
        <dbReference type="ARBA" id="ARBA00022692"/>
    </source>
</evidence>
<keyword evidence="5 7" id="KW-1133">Transmembrane helix</keyword>
<dbReference type="Pfam" id="PF00528">
    <property type="entry name" value="BPD_transp_1"/>
    <property type="match status" value="1"/>
</dbReference>
<gene>
    <name evidence="9" type="primary">oppB</name>
    <name evidence="9" type="ORF">PATL70BA_0671</name>
</gene>
<dbReference type="KEGG" id="cbar:PATL70BA_0671"/>
<organism evidence="9 10">
    <name type="scientific">Petrocella atlantisensis</name>
    <dbReference type="NCBI Taxonomy" id="2173034"/>
    <lineage>
        <taxon>Bacteria</taxon>
        <taxon>Bacillati</taxon>
        <taxon>Bacillota</taxon>
        <taxon>Clostridia</taxon>
        <taxon>Lachnospirales</taxon>
        <taxon>Vallitaleaceae</taxon>
        <taxon>Petrocella</taxon>
    </lineage>
</organism>
<dbReference type="PANTHER" id="PTHR30465">
    <property type="entry name" value="INNER MEMBRANE ABC TRANSPORTER"/>
    <property type="match status" value="1"/>
</dbReference>
<evidence type="ECO:0000256" key="1">
    <source>
        <dbReference type="ARBA" id="ARBA00004651"/>
    </source>
</evidence>
<dbReference type="InterPro" id="IPR000515">
    <property type="entry name" value="MetI-like"/>
</dbReference>
<dbReference type="PROSITE" id="PS50928">
    <property type="entry name" value="ABC_TM1"/>
    <property type="match status" value="1"/>
</dbReference>
<evidence type="ECO:0000313" key="9">
    <source>
        <dbReference type="EMBL" id="VDN46536.1"/>
    </source>
</evidence>
<proteinExistence type="inferred from homology"/>
<keyword evidence="6 7" id="KW-0472">Membrane</keyword>
<keyword evidence="10" id="KW-1185">Reference proteome</keyword>
<dbReference type="Proteomes" id="UP000279029">
    <property type="component" value="Chromosome"/>
</dbReference>
<name>A0A3P7RUQ9_9FIRM</name>
<dbReference type="GO" id="GO:0055085">
    <property type="term" value="P:transmembrane transport"/>
    <property type="evidence" value="ECO:0007669"/>
    <property type="project" value="InterPro"/>
</dbReference>
<dbReference type="OrthoDB" id="9773221at2"/>
<reference evidence="9 10" key="1">
    <citation type="submission" date="2018-09" db="EMBL/GenBank/DDBJ databases">
        <authorList>
            <person name="Postec A."/>
        </authorList>
    </citation>
    <scope>NUCLEOTIDE SEQUENCE [LARGE SCALE GENOMIC DNA]</scope>
    <source>
        <strain evidence="9">70B-A</strain>
    </source>
</reference>